<keyword evidence="1" id="KW-0472">Membrane</keyword>
<reference evidence="2 3" key="1">
    <citation type="submission" date="2022-04" db="EMBL/GenBank/DDBJ databases">
        <title>Hymenobacter sp. isolated from the air.</title>
        <authorList>
            <person name="Won M."/>
            <person name="Lee C.-M."/>
            <person name="Woen H.-Y."/>
            <person name="Kwon S.-W."/>
        </authorList>
    </citation>
    <scope>NUCLEOTIDE SEQUENCE [LARGE SCALE GENOMIC DNA]</scope>
    <source>
        <strain evidence="3">5516 S-25</strain>
    </source>
</reference>
<evidence type="ECO:0008006" key="4">
    <source>
        <dbReference type="Google" id="ProtNLM"/>
    </source>
</evidence>
<feature type="transmembrane region" description="Helical" evidence="1">
    <location>
        <begin position="79"/>
        <end position="107"/>
    </location>
</feature>
<keyword evidence="1" id="KW-0812">Transmembrane</keyword>
<dbReference type="Proteomes" id="UP000829647">
    <property type="component" value="Chromosome"/>
</dbReference>
<evidence type="ECO:0000256" key="1">
    <source>
        <dbReference type="SAM" id="Phobius"/>
    </source>
</evidence>
<sequence length="359" mass="40033">MPLTLYKGFMLEMGLRILAFGAGVFLVITTVLAAIRSFVLPRNESVLLSNWVFSGLRRAFTAIAKLGRTYSQRDKVMALYAPVGLVALPIVWLGVVSLGYTIIFWALDEGSLERCYRLSNSSLLTLGSEEPTEGFTASFMSYSEATLGLFLMTLLISYLPTIYQAFSRRELVVARLELRAGTEASAVELLCWLNRSGSLQDDREQWEIWEEWFVEIEETHTSLPVLSFFRSPQPGRSWVMAAAIILDAAALLISAVEMSHAPNITLCFKAGCVAINRVSRFFKFEAQTKAPTPVDGKEPLEDPERQDFEDACEQLSKAGIPLKADVEGAWEQYQQLRIKYAGAVDYLAKLTMAPVTKPI</sequence>
<protein>
    <recommendedName>
        <fullName evidence="4">DUF4129 domain-containing protein</fullName>
    </recommendedName>
</protein>
<keyword evidence="3" id="KW-1185">Reference proteome</keyword>
<dbReference type="EMBL" id="CP095848">
    <property type="protein sequence ID" value="UPL49378.1"/>
    <property type="molecule type" value="Genomic_DNA"/>
</dbReference>
<name>A0ABY4J974_9BACT</name>
<evidence type="ECO:0000313" key="2">
    <source>
        <dbReference type="EMBL" id="UPL49378.1"/>
    </source>
</evidence>
<evidence type="ECO:0000313" key="3">
    <source>
        <dbReference type="Proteomes" id="UP000829647"/>
    </source>
</evidence>
<proteinExistence type="predicted"/>
<feature type="transmembrane region" description="Helical" evidence="1">
    <location>
        <begin position="145"/>
        <end position="166"/>
    </location>
</feature>
<accession>A0ABY4J974</accession>
<gene>
    <name evidence="2" type="ORF">MWH26_00330</name>
</gene>
<dbReference type="RefSeq" id="WP_247975595.1">
    <property type="nucleotide sequence ID" value="NZ_CP095848.1"/>
</dbReference>
<keyword evidence="1" id="KW-1133">Transmembrane helix</keyword>
<organism evidence="2 3">
    <name type="scientific">Hymenobacter sublimis</name>
    <dbReference type="NCBI Taxonomy" id="2933777"/>
    <lineage>
        <taxon>Bacteria</taxon>
        <taxon>Pseudomonadati</taxon>
        <taxon>Bacteroidota</taxon>
        <taxon>Cytophagia</taxon>
        <taxon>Cytophagales</taxon>
        <taxon>Hymenobacteraceae</taxon>
        <taxon>Hymenobacter</taxon>
    </lineage>
</organism>